<evidence type="ECO:0000313" key="1">
    <source>
        <dbReference type="EMBL" id="SVD10819.1"/>
    </source>
</evidence>
<accession>A0A382SLQ7</accession>
<dbReference type="EMBL" id="UINC01130023">
    <property type="protein sequence ID" value="SVD10819.1"/>
    <property type="molecule type" value="Genomic_DNA"/>
</dbReference>
<gene>
    <name evidence="1" type="ORF">METZ01_LOCUS363673</name>
</gene>
<evidence type="ECO:0008006" key="2">
    <source>
        <dbReference type="Google" id="ProtNLM"/>
    </source>
</evidence>
<name>A0A382SLQ7_9ZZZZ</name>
<organism evidence="1">
    <name type="scientific">marine metagenome</name>
    <dbReference type="NCBI Taxonomy" id="408172"/>
    <lineage>
        <taxon>unclassified sequences</taxon>
        <taxon>metagenomes</taxon>
        <taxon>ecological metagenomes</taxon>
    </lineage>
</organism>
<reference evidence="1" key="1">
    <citation type="submission" date="2018-05" db="EMBL/GenBank/DDBJ databases">
        <authorList>
            <person name="Lanie J.A."/>
            <person name="Ng W.-L."/>
            <person name="Kazmierczak K.M."/>
            <person name="Andrzejewski T.M."/>
            <person name="Davidsen T.M."/>
            <person name="Wayne K.J."/>
            <person name="Tettelin H."/>
            <person name="Glass J.I."/>
            <person name="Rusch D."/>
            <person name="Podicherti R."/>
            <person name="Tsui H.-C.T."/>
            <person name="Winkler M.E."/>
        </authorList>
    </citation>
    <scope>NUCLEOTIDE SEQUENCE</scope>
</reference>
<feature type="non-terminal residue" evidence="1">
    <location>
        <position position="115"/>
    </location>
</feature>
<dbReference type="InterPro" id="IPR037219">
    <property type="entry name" value="Peptidase_M41-like"/>
</dbReference>
<dbReference type="GO" id="GO:0004176">
    <property type="term" value="F:ATP-dependent peptidase activity"/>
    <property type="evidence" value="ECO:0007669"/>
    <property type="project" value="InterPro"/>
</dbReference>
<dbReference type="SUPFAM" id="SSF140990">
    <property type="entry name" value="FtsH protease domain-like"/>
    <property type="match status" value="1"/>
</dbReference>
<dbReference type="AlphaFoldDB" id="A0A382SLQ7"/>
<protein>
    <recommendedName>
        <fullName evidence="2">Peptidase M41 domain-containing protein</fullName>
    </recommendedName>
</protein>
<sequence length="115" mass="12582">MEDAERYATAIHEAGHAVIGTLVGLTANSLTIEPTDDYLGLVTWVHPYGDEAQALLEHPEIETAVDSKLSLEDYFPELHADIEIARQECARHAMTLMAGPKAEERHTGEVDQDGA</sequence>
<dbReference type="GO" id="GO:0004222">
    <property type="term" value="F:metalloendopeptidase activity"/>
    <property type="evidence" value="ECO:0007669"/>
    <property type="project" value="InterPro"/>
</dbReference>
<dbReference type="GO" id="GO:0005524">
    <property type="term" value="F:ATP binding"/>
    <property type="evidence" value="ECO:0007669"/>
    <property type="project" value="InterPro"/>
</dbReference>
<proteinExistence type="predicted"/>
<dbReference type="Gene3D" id="1.20.58.760">
    <property type="entry name" value="Peptidase M41"/>
    <property type="match status" value="1"/>
</dbReference>
<dbReference type="GO" id="GO:0006508">
    <property type="term" value="P:proteolysis"/>
    <property type="evidence" value="ECO:0007669"/>
    <property type="project" value="InterPro"/>
</dbReference>